<organism evidence="2 3">
    <name type="scientific">Actinopolyspora mortivallis</name>
    <dbReference type="NCBI Taxonomy" id="33906"/>
    <lineage>
        <taxon>Bacteria</taxon>
        <taxon>Bacillati</taxon>
        <taxon>Actinomycetota</taxon>
        <taxon>Actinomycetes</taxon>
        <taxon>Actinopolysporales</taxon>
        <taxon>Actinopolysporaceae</taxon>
        <taxon>Actinopolyspora</taxon>
    </lineage>
</organism>
<sequence length="471" mass="48150">MQAALVTGGMLAAGTGVASASENCPERPTSPFGGPLTPAEAAGDGTPSRSGVCFAGELFPDTEETLVLPALDGDGERVSRLSEADTLVGSIAPIREAPAEADNERTLRIPRITDELAPDLPREEQWIPPQELPDPTGHSVFSAGRGEAWGSAPESSTVSSTVPQDRVSAWTAPAERPRARHAAAAEEARPADGPHRSVSWSGALTHEAGPVAEHSGAESAETARHALVLPDEGASALASSPAEGIISMWRGSGGMLDTAAVDLTTVGFETGPDLRAVPERVLRSAVSTGAGQRRAVSEEKAPLDLPGEVHQRVDELPTLPDPALLFPGEEADGAEGLPDTGISLSGEDEANTLGGNTDGAGSVALAPVRDSGGAEMTRTSEEVLFTPVPELSEVSTRVVDELAAAVPERQVVTSNPFRETTTARRGAPEGGVALPILDRAPQVDALEGMTVPLPAVGADGTPRAGAASAAA</sequence>
<evidence type="ECO:0000313" key="2">
    <source>
        <dbReference type="EMBL" id="PRW63445.1"/>
    </source>
</evidence>
<dbReference type="InParanoid" id="A0A2T0GWF3"/>
<feature type="compositionally biased region" description="Polar residues" evidence="1">
    <location>
        <begin position="153"/>
        <end position="163"/>
    </location>
</feature>
<protein>
    <submittedName>
        <fullName evidence="2">Uncharacterized protein</fullName>
    </submittedName>
</protein>
<proteinExistence type="predicted"/>
<evidence type="ECO:0000256" key="1">
    <source>
        <dbReference type="SAM" id="MobiDB-lite"/>
    </source>
</evidence>
<dbReference type="Proteomes" id="UP000239352">
    <property type="component" value="Unassembled WGS sequence"/>
</dbReference>
<dbReference type="EMBL" id="PVSR01000014">
    <property type="protein sequence ID" value="PRW63445.1"/>
    <property type="molecule type" value="Genomic_DNA"/>
</dbReference>
<gene>
    <name evidence="2" type="ORF">CEP50_10200</name>
</gene>
<feature type="region of interest" description="Disordered" evidence="1">
    <location>
        <begin position="16"/>
        <end position="49"/>
    </location>
</feature>
<name>A0A2T0GWF3_ACTMO</name>
<feature type="region of interest" description="Disordered" evidence="1">
    <location>
        <begin position="330"/>
        <end position="363"/>
    </location>
</feature>
<dbReference type="STRING" id="1050202.GCA_000384035_03670"/>
<accession>A0A2T0GWF3</accession>
<comment type="caution">
    <text evidence="2">The sequence shown here is derived from an EMBL/GenBank/DDBJ whole genome shotgun (WGS) entry which is preliminary data.</text>
</comment>
<keyword evidence="3" id="KW-1185">Reference proteome</keyword>
<feature type="region of interest" description="Disordered" evidence="1">
    <location>
        <begin position="125"/>
        <end position="201"/>
    </location>
</feature>
<dbReference type="AlphaFoldDB" id="A0A2T0GWF3"/>
<feature type="compositionally biased region" description="Basic and acidic residues" evidence="1">
    <location>
        <begin position="183"/>
        <end position="195"/>
    </location>
</feature>
<reference evidence="2 3" key="1">
    <citation type="submission" date="2018-03" db="EMBL/GenBank/DDBJ databases">
        <title>Actinopolyspora mortivallis from Sahara, screening for active biomolecules.</title>
        <authorList>
            <person name="Selama O."/>
            <person name="Wellington E.M.H."/>
            <person name="Hacene H."/>
        </authorList>
    </citation>
    <scope>NUCLEOTIDE SEQUENCE [LARGE SCALE GENOMIC DNA]</scope>
    <source>
        <strain evidence="2 3">M5A</strain>
    </source>
</reference>
<evidence type="ECO:0000313" key="3">
    <source>
        <dbReference type="Proteomes" id="UP000239352"/>
    </source>
</evidence>